<dbReference type="InterPro" id="IPR044644">
    <property type="entry name" value="DinF-like"/>
</dbReference>
<evidence type="ECO:0000313" key="7">
    <source>
        <dbReference type="EMBL" id="QCO57167.1"/>
    </source>
</evidence>
<keyword evidence="5 6" id="KW-0472">Membrane</keyword>
<feature type="transmembrane region" description="Helical" evidence="6">
    <location>
        <begin position="197"/>
        <end position="218"/>
    </location>
</feature>
<dbReference type="EMBL" id="CP039965">
    <property type="protein sequence ID" value="QCO57167.1"/>
    <property type="molecule type" value="Genomic_DNA"/>
</dbReference>
<dbReference type="KEGG" id="pseb:EOK75_15465"/>
<evidence type="ECO:0000256" key="2">
    <source>
        <dbReference type="ARBA" id="ARBA00010199"/>
    </source>
</evidence>
<feature type="transmembrane region" description="Helical" evidence="6">
    <location>
        <begin position="12"/>
        <end position="33"/>
    </location>
</feature>
<feature type="transmembrane region" description="Helical" evidence="6">
    <location>
        <begin position="164"/>
        <end position="185"/>
    </location>
</feature>
<keyword evidence="3 6" id="KW-0812">Transmembrane</keyword>
<feature type="transmembrane region" description="Helical" evidence="6">
    <location>
        <begin position="269"/>
        <end position="293"/>
    </location>
</feature>
<keyword evidence="4 6" id="KW-1133">Transmembrane helix</keyword>
<dbReference type="OrthoDB" id="9789527at2"/>
<dbReference type="GO" id="GO:0005886">
    <property type="term" value="C:plasma membrane"/>
    <property type="evidence" value="ECO:0007669"/>
    <property type="project" value="TreeGrafter"/>
</dbReference>
<keyword evidence="7" id="KW-0614">Plasmid</keyword>
<evidence type="ECO:0000256" key="5">
    <source>
        <dbReference type="ARBA" id="ARBA00023136"/>
    </source>
</evidence>
<reference evidence="7 8" key="1">
    <citation type="submission" date="2019-05" db="EMBL/GenBank/DDBJ databases">
        <title>Pseudorhodobacter turbinis sp. nov., isolated from the gut of the Korean turban shell.</title>
        <authorList>
            <person name="Jeong Y.-S."/>
            <person name="Kang W.-R."/>
            <person name="Bae J.-W."/>
        </authorList>
    </citation>
    <scope>NUCLEOTIDE SEQUENCE [LARGE SCALE GENOMIC DNA]</scope>
    <source>
        <strain evidence="7 8">S12M18</strain>
        <plasmid evidence="7 8">unnamed1</plasmid>
    </source>
</reference>
<protein>
    <submittedName>
        <fullName evidence="7">MATE family efflux transporter</fullName>
    </submittedName>
</protein>
<comment type="similarity">
    <text evidence="2">Belongs to the multi antimicrobial extrusion (MATE) (TC 2.A.66.1) family.</text>
</comment>
<dbReference type="NCBIfam" id="TIGR00797">
    <property type="entry name" value="matE"/>
    <property type="match status" value="1"/>
</dbReference>
<feature type="transmembrane region" description="Helical" evidence="6">
    <location>
        <begin position="238"/>
        <end position="257"/>
    </location>
</feature>
<name>A0A4P8EJI2_9RHOB</name>
<evidence type="ECO:0000256" key="1">
    <source>
        <dbReference type="ARBA" id="ARBA00004141"/>
    </source>
</evidence>
<organism evidence="7 8">
    <name type="scientific">Pseudorhodobacter turbinis</name>
    <dbReference type="NCBI Taxonomy" id="2500533"/>
    <lineage>
        <taxon>Bacteria</taxon>
        <taxon>Pseudomonadati</taxon>
        <taxon>Pseudomonadota</taxon>
        <taxon>Alphaproteobacteria</taxon>
        <taxon>Rhodobacterales</taxon>
        <taxon>Paracoccaceae</taxon>
        <taxon>Pseudorhodobacter</taxon>
    </lineage>
</organism>
<feature type="transmembrane region" description="Helical" evidence="6">
    <location>
        <begin position="39"/>
        <end position="65"/>
    </location>
</feature>
<dbReference type="InterPro" id="IPR002528">
    <property type="entry name" value="MATE_fam"/>
</dbReference>
<feature type="transmembrane region" description="Helical" evidence="6">
    <location>
        <begin position="86"/>
        <end position="109"/>
    </location>
</feature>
<feature type="transmembrane region" description="Helical" evidence="6">
    <location>
        <begin position="383"/>
        <end position="401"/>
    </location>
</feature>
<dbReference type="CDD" id="cd13136">
    <property type="entry name" value="MATE_DinF_like"/>
    <property type="match status" value="1"/>
</dbReference>
<dbReference type="Proteomes" id="UP000298631">
    <property type="component" value="Plasmid unnamed1"/>
</dbReference>
<evidence type="ECO:0000256" key="4">
    <source>
        <dbReference type="ARBA" id="ARBA00022989"/>
    </source>
</evidence>
<feature type="transmembrane region" description="Helical" evidence="6">
    <location>
        <begin position="354"/>
        <end position="376"/>
    </location>
</feature>
<evidence type="ECO:0000256" key="6">
    <source>
        <dbReference type="SAM" id="Phobius"/>
    </source>
</evidence>
<keyword evidence="8" id="KW-1185">Reference proteome</keyword>
<gene>
    <name evidence="7" type="ORF">EOK75_15465</name>
</gene>
<accession>A0A4P8EJI2</accession>
<comment type="subcellular location">
    <subcellularLocation>
        <location evidence="1">Membrane</location>
        <topology evidence="1">Multi-pass membrane protein</topology>
    </subcellularLocation>
</comment>
<dbReference type="Pfam" id="PF01554">
    <property type="entry name" value="MatE"/>
    <property type="match status" value="2"/>
</dbReference>
<proteinExistence type="inferred from homology"/>
<sequence>MQVITHARVMRVAVPIVLANVTVPLLGAVDTAVVGQIGLAAPIGAVGLGAIILSSVYWIFGFLRMGTTGLTSQALGAGNTAEVTAILLRALMIGGAAGVFFILVQWPLFHGALWLSPGSMDVESLTQSYLQLRIWGAPATIALYAVTGWLIATERTKAVLILQIWINGVNIALDLWFVLGLGWGVEGVAIATLIAEWTGLTFGLWLCRSAFGAALAPAMARLRDSAALRHMASVNGDIMIRSILLQISFTSFLFLGAGLGDVTLAANQVLMQFLTIAAFFLDGFAFAAEALVGQAVGARSVKAARRASLVSSQWGVGSVLALSLVYLVTGPALIDVMTTAPEVRLVAREFLPWLVLAPVLGVAAWMLDGIFIGATLTREMRQAMLVSVAAYGVALAVLVPLWGNHGLWAALMVLNIVRGVTMWRKWPLVEEKAVGG</sequence>
<evidence type="ECO:0000313" key="8">
    <source>
        <dbReference type="Proteomes" id="UP000298631"/>
    </source>
</evidence>
<dbReference type="AlphaFoldDB" id="A0A4P8EJI2"/>
<dbReference type="RefSeq" id="WP_137194972.1">
    <property type="nucleotide sequence ID" value="NZ_CP039965.1"/>
</dbReference>
<dbReference type="PANTHER" id="PTHR42893">
    <property type="entry name" value="PROTEIN DETOXIFICATION 44, CHLOROPLASTIC-RELATED"/>
    <property type="match status" value="1"/>
</dbReference>
<dbReference type="PANTHER" id="PTHR42893:SF46">
    <property type="entry name" value="PROTEIN DETOXIFICATION 44, CHLOROPLASTIC"/>
    <property type="match status" value="1"/>
</dbReference>
<evidence type="ECO:0000256" key="3">
    <source>
        <dbReference type="ARBA" id="ARBA00022692"/>
    </source>
</evidence>
<feature type="transmembrane region" description="Helical" evidence="6">
    <location>
        <begin position="129"/>
        <end position="152"/>
    </location>
</feature>
<geneLocation type="plasmid" evidence="7 8">
    <name>unnamed1</name>
</geneLocation>
<feature type="transmembrane region" description="Helical" evidence="6">
    <location>
        <begin position="314"/>
        <end position="334"/>
    </location>
</feature>
<dbReference type="GO" id="GO:0015297">
    <property type="term" value="F:antiporter activity"/>
    <property type="evidence" value="ECO:0007669"/>
    <property type="project" value="InterPro"/>
</dbReference>
<dbReference type="GO" id="GO:0042910">
    <property type="term" value="F:xenobiotic transmembrane transporter activity"/>
    <property type="evidence" value="ECO:0007669"/>
    <property type="project" value="InterPro"/>
</dbReference>